<sequence length="272" mass="28874">MTGGLEQVRVREVRGEHELVPAVLVAGTAVVLHQLADDATLGVPHRETASELGGEAEEIQLHRKLAVVTLLGLLQAVEVRSQGVLALPRGAVDALQHRALLAAPPVSTSNLHEPEMAKPGGAGHVRPAAEIHERVRVAVNADRLARANLSGVCAVSRAGGHALDDLALVRLVREQSQRLGGRKFVADEGLVGLDDLAHAPVDGREVVGAERPAAWQFEVVVEAVLNRRTDGVTRALEQLQHRRGHHVSRGVAEHVPAGIGIRRDDRNGGTTG</sequence>
<gene>
    <name evidence="1" type="ORF">UFOPK2602_00499</name>
</gene>
<reference evidence="1" key="1">
    <citation type="submission" date="2020-05" db="EMBL/GenBank/DDBJ databases">
        <authorList>
            <person name="Chiriac C."/>
            <person name="Salcher M."/>
            <person name="Ghai R."/>
            <person name="Kavagutti S V."/>
        </authorList>
    </citation>
    <scope>NUCLEOTIDE SEQUENCE</scope>
</reference>
<dbReference type="AlphaFoldDB" id="A0A6J6PU68"/>
<accession>A0A6J6PU68</accession>
<proteinExistence type="predicted"/>
<evidence type="ECO:0000313" key="1">
    <source>
        <dbReference type="EMBL" id="CAB4699394.1"/>
    </source>
</evidence>
<protein>
    <submittedName>
        <fullName evidence="1">Unannotated protein</fullName>
    </submittedName>
</protein>
<dbReference type="EMBL" id="CAEZXX010000023">
    <property type="protein sequence ID" value="CAB4699394.1"/>
    <property type="molecule type" value="Genomic_DNA"/>
</dbReference>
<name>A0A6J6PU68_9ZZZZ</name>
<dbReference type="AntiFam" id="ANF00209">
    <property type="entry name" value="Shadow ORF (opposite thrS)"/>
</dbReference>
<organism evidence="1">
    <name type="scientific">freshwater metagenome</name>
    <dbReference type="NCBI Taxonomy" id="449393"/>
    <lineage>
        <taxon>unclassified sequences</taxon>
        <taxon>metagenomes</taxon>
        <taxon>ecological metagenomes</taxon>
    </lineage>
</organism>